<dbReference type="EMBL" id="CP063311">
    <property type="protein sequence ID" value="QOV24381.1"/>
    <property type="molecule type" value="Genomic_DNA"/>
</dbReference>
<dbReference type="Proteomes" id="UP000593846">
    <property type="component" value="Chromosome"/>
</dbReference>
<protein>
    <submittedName>
        <fullName evidence="1">Uncharacterized protein</fullName>
    </submittedName>
</protein>
<sequence length="421" mass="47263">MENWQFLIQKQGDRSWCNLESPNLEILEGMYRVLARSHLPNTEVEIRVTHSSTQQVPPKRLIHKQFGRTDAQGLISVLPFTYLTPGTWELQCSADLMSDLLGQSWQYSMYLQVLLQQSTGVWSPGNTEKNIGSNLLLPQPNLSSITSLTDLRIATAMENTVINQPVSPVSLPDETAQQRVENFMAVGLNTTATVSENNRVEDTSPQKPSLPLWLSLDQETYIGPWGETAVIQGRVELQDQINWEGQKPPERFYALELLIELRSPTSSDIFTQVWQPLPDSTLPITISCAICLPMGCQSQMIVADINLYGAPREFGEVLLLANQCFKITGDVTEVPSKFTQENLLNNSIHQEFAAHDKTIDPINSQLGIKDHGAHKTHNQESQVAIPQDLQVNAYPSHYSSPLIRKWIESQGNPFPELTHQV</sequence>
<dbReference type="RefSeq" id="WP_200989903.1">
    <property type="nucleotide sequence ID" value="NZ_CP063311.1"/>
</dbReference>
<accession>A0A7S6RGB3</accession>
<evidence type="ECO:0000313" key="2">
    <source>
        <dbReference type="Proteomes" id="UP000593846"/>
    </source>
</evidence>
<dbReference type="AlphaFoldDB" id="A0A7S6RGB3"/>
<dbReference type="KEGG" id="aee:IM676_09215"/>
<evidence type="ECO:0000313" key="1">
    <source>
        <dbReference type="EMBL" id="QOV24381.1"/>
    </source>
</evidence>
<organism evidence="1 2">
    <name type="scientific">Anabaenopsis elenkinii CCIBt3563</name>
    <dbReference type="NCBI Taxonomy" id="2779889"/>
    <lineage>
        <taxon>Bacteria</taxon>
        <taxon>Bacillati</taxon>
        <taxon>Cyanobacteriota</taxon>
        <taxon>Cyanophyceae</taxon>
        <taxon>Nostocales</taxon>
        <taxon>Nodulariaceae</taxon>
        <taxon>Anabaenopsis</taxon>
    </lineage>
</organism>
<reference evidence="2" key="1">
    <citation type="submission" date="2020-10" db="EMBL/GenBank/DDBJ databases">
        <title>Genome-based taxonomic classification of the species Anabaenopsis elenkinii.</title>
        <authorList>
            <person name="Delbaje E."/>
            <person name="Andreote A.P.D."/>
            <person name="Pellegrinetti T.A."/>
            <person name="Cruz R.B."/>
            <person name="Branco L.H.Z."/>
            <person name="Fiore M.F."/>
        </authorList>
    </citation>
    <scope>NUCLEOTIDE SEQUENCE [LARGE SCALE GENOMIC DNA]</scope>
    <source>
        <strain evidence="2">CCIBt3563</strain>
    </source>
</reference>
<gene>
    <name evidence="1" type="ORF">IM676_09215</name>
</gene>
<proteinExistence type="predicted"/>
<name>A0A7S6RGB3_9CYAN</name>
<keyword evidence="2" id="KW-1185">Reference proteome</keyword>